<dbReference type="Pfam" id="PF00795">
    <property type="entry name" value="CN_hydrolase"/>
    <property type="match status" value="1"/>
</dbReference>
<dbReference type="InterPro" id="IPR036526">
    <property type="entry name" value="C-N_Hydrolase_sf"/>
</dbReference>
<dbReference type="EC" id="2.3.1.269" evidence="9"/>
<keyword evidence="5 9" id="KW-0812">Transmembrane</keyword>
<dbReference type="InterPro" id="IPR004563">
    <property type="entry name" value="Apolipo_AcylTrfase"/>
</dbReference>
<keyword evidence="6 9" id="KW-1133">Transmembrane helix</keyword>
<evidence type="ECO:0000313" key="11">
    <source>
        <dbReference type="EMBL" id="SOR29128.1"/>
    </source>
</evidence>
<dbReference type="Gene3D" id="3.60.110.10">
    <property type="entry name" value="Carbon-nitrogen hydrolase"/>
    <property type="match status" value="1"/>
</dbReference>
<keyword evidence="7 9" id="KW-0472">Membrane</keyword>
<comment type="similarity">
    <text evidence="2 9">Belongs to the CN hydrolase family. Apolipoprotein N-acyltransferase subfamily.</text>
</comment>
<dbReference type="PANTHER" id="PTHR38686">
    <property type="entry name" value="APOLIPOPROTEIN N-ACYLTRANSFERASE"/>
    <property type="match status" value="1"/>
</dbReference>
<evidence type="ECO:0000259" key="10">
    <source>
        <dbReference type="PROSITE" id="PS50263"/>
    </source>
</evidence>
<feature type="domain" description="CN hydrolase" evidence="10">
    <location>
        <begin position="265"/>
        <end position="532"/>
    </location>
</feature>
<accession>A0A2N9AP66</accession>
<dbReference type="HAMAP" id="MF_01148">
    <property type="entry name" value="Lnt"/>
    <property type="match status" value="1"/>
</dbReference>
<evidence type="ECO:0000313" key="12">
    <source>
        <dbReference type="Proteomes" id="UP000233769"/>
    </source>
</evidence>
<dbReference type="InterPro" id="IPR045378">
    <property type="entry name" value="LNT_N"/>
</dbReference>
<keyword evidence="4 9" id="KW-0808">Transferase</keyword>
<dbReference type="GO" id="GO:0042158">
    <property type="term" value="P:lipoprotein biosynthetic process"/>
    <property type="evidence" value="ECO:0007669"/>
    <property type="project" value="UniProtKB-UniRule"/>
</dbReference>
<dbReference type="CDD" id="cd07571">
    <property type="entry name" value="ALP_N-acyl_transferase"/>
    <property type="match status" value="1"/>
</dbReference>
<evidence type="ECO:0000256" key="5">
    <source>
        <dbReference type="ARBA" id="ARBA00022692"/>
    </source>
</evidence>
<dbReference type="NCBIfam" id="TIGR00546">
    <property type="entry name" value="lnt"/>
    <property type="match status" value="1"/>
</dbReference>
<evidence type="ECO:0000256" key="9">
    <source>
        <dbReference type="HAMAP-Rule" id="MF_01148"/>
    </source>
</evidence>
<comment type="pathway">
    <text evidence="9">Protein modification; lipoprotein biosynthesis (N-acyl transfer).</text>
</comment>
<feature type="transmembrane region" description="Helical" evidence="9">
    <location>
        <begin position="85"/>
        <end position="107"/>
    </location>
</feature>
<evidence type="ECO:0000256" key="7">
    <source>
        <dbReference type="ARBA" id="ARBA00023136"/>
    </source>
</evidence>
<keyword evidence="8 9" id="KW-0012">Acyltransferase</keyword>
<gene>
    <name evidence="9 11" type="primary">lnt</name>
    <name evidence="11" type="ORF">TK0001_2526</name>
</gene>
<evidence type="ECO:0000256" key="3">
    <source>
        <dbReference type="ARBA" id="ARBA00022475"/>
    </source>
</evidence>
<organism evidence="11 12">
    <name type="scientific">Methylorubrum extorquens</name>
    <name type="common">Methylobacterium dichloromethanicum</name>
    <name type="synonym">Methylobacterium extorquens</name>
    <dbReference type="NCBI Taxonomy" id="408"/>
    <lineage>
        <taxon>Bacteria</taxon>
        <taxon>Pseudomonadati</taxon>
        <taxon>Pseudomonadota</taxon>
        <taxon>Alphaproteobacteria</taxon>
        <taxon>Hyphomicrobiales</taxon>
        <taxon>Methylobacteriaceae</taxon>
        <taxon>Methylorubrum</taxon>
    </lineage>
</organism>
<keyword evidence="3 9" id="KW-1003">Cell membrane</keyword>
<comment type="function">
    <text evidence="9">Catalyzes the phospholipid dependent N-acylation of the N-terminal cysteine of apolipoprotein, the last step in lipoprotein maturation.</text>
</comment>
<evidence type="ECO:0000256" key="2">
    <source>
        <dbReference type="ARBA" id="ARBA00010065"/>
    </source>
</evidence>
<feature type="transmembrane region" description="Helical" evidence="9">
    <location>
        <begin position="156"/>
        <end position="175"/>
    </location>
</feature>
<dbReference type="AlphaFoldDB" id="A0A2N9AP66"/>
<dbReference type="InterPro" id="IPR003010">
    <property type="entry name" value="C-N_Hydrolase"/>
</dbReference>
<protein>
    <recommendedName>
        <fullName evidence="9">Apolipoprotein N-acyltransferase</fullName>
        <shortName evidence="9">ALP N-acyltransferase</shortName>
        <ecNumber evidence="9">2.3.1.269</ecNumber>
    </recommendedName>
</protein>
<feature type="transmembrane region" description="Helical" evidence="9">
    <location>
        <begin position="119"/>
        <end position="144"/>
    </location>
</feature>
<evidence type="ECO:0000256" key="6">
    <source>
        <dbReference type="ARBA" id="ARBA00022989"/>
    </source>
</evidence>
<feature type="transmembrane region" description="Helical" evidence="9">
    <location>
        <begin position="56"/>
        <end position="73"/>
    </location>
</feature>
<dbReference type="UniPathway" id="UPA00666"/>
<evidence type="ECO:0000256" key="8">
    <source>
        <dbReference type="ARBA" id="ARBA00023315"/>
    </source>
</evidence>
<dbReference type="PANTHER" id="PTHR38686:SF1">
    <property type="entry name" value="APOLIPOPROTEIN N-ACYLTRANSFERASE"/>
    <property type="match status" value="1"/>
</dbReference>
<comment type="catalytic activity">
    <reaction evidence="9">
        <text>N-terminal S-1,2-diacyl-sn-glyceryl-L-cysteinyl-[lipoprotein] + a glycerophospholipid = N-acyl-S-1,2-diacyl-sn-glyceryl-L-cysteinyl-[lipoprotein] + a 2-acyl-sn-glycero-3-phospholipid + H(+)</text>
        <dbReference type="Rhea" id="RHEA:48228"/>
        <dbReference type="Rhea" id="RHEA-COMP:14681"/>
        <dbReference type="Rhea" id="RHEA-COMP:14684"/>
        <dbReference type="ChEBI" id="CHEBI:15378"/>
        <dbReference type="ChEBI" id="CHEBI:136912"/>
        <dbReference type="ChEBI" id="CHEBI:140656"/>
        <dbReference type="ChEBI" id="CHEBI:140657"/>
        <dbReference type="ChEBI" id="CHEBI:140660"/>
        <dbReference type="EC" id="2.3.1.269"/>
    </reaction>
</comment>
<dbReference type="Proteomes" id="UP000233769">
    <property type="component" value="Chromosome tk0001"/>
</dbReference>
<evidence type="ECO:0000256" key="4">
    <source>
        <dbReference type="ARBA" id="ARBA00022679"/>
    </source>
</evidence>
<dbReference type="Pfam" id="PF20154">
    <property type="entry name" value="LNT_N"/>
    <property type="match status" value="1"/>
</dbReference>
<dbReference type="EMBL" id="LT962688">
    <property type="protein sequence ID" value="SOR29128.1"/>
    <property type="molecule type" value="Genomic_DNA"/>
</dbReference>
<feature type="transmembrane region" description="Helical" evidence="9">
    <location>
        <begin position="539"/>
        <end position="562"/>
    </location>
</feature>
<feature type="transmembrane region" description="Helical" evidence="9">
    <location>
        <begin position="195"/>
        <end position="216"/>
    </location>
</feature>
<dbReference type="GO" id="GO:0016410">
    <property type="term" value="F:N-acyltransferase activity"/>
    <property type="evidence" value="ECO:0007669"/>
    <property type="project" value="UniProtKB-UniRule"/>
</dbReference>
<feature type="transmembrane region" description="Helical" evidence="9">
    <location>
        <begin position="228"/>
        <end position="247"/>
    </location>
</feature>
<dbReference type="PROSITE" id="PS50263">
    <property type="entry name" value="CN_HYDROLASE"/>
    <property type="match status" value="1"/>
</dbReference>
<evidence type="ECO:0000256" key="1">
    <source>
        <dbReference type="ARBA" id="ARBA00004651"/>
    </source>
</evidence>
<proteinExistence type="inferred from homology"/>
<dbReference type="SUPFAM" id="SSF56317">
    <property type="entry name" value="Carbon-nitrogen hydrolase"/>
    <property type="match status" value="1"/>
</dbReference>
<sequence length="596" mass="61799">MTAPLGRAAGAGTGPAAARIGLFEAIAHRIILSQGWTRAAIAVATGACGALAMPPYGLFPALVVSLSIAVWLIDGAAIDGSGRRTLGVCAGIGWAWGFGYFTAGLWWLGAAFLVEADQFAWALPLGVVGLPAVLALFFAAGFALARLVWSRGAARIAALAFGLAAAEWLRGHILTGFPWNTLGMALGGNLWTMQAASLVGLYGLTLLAVLIAAAPATLATGATPRGRFGPVLAALLALAGLAAYGAGRVPSAPDPTVAGVRLRLIQPNIPQDDKFGSENRERIVGKYLELSDRALSPDRTGIADVTHLIWPESAFPFLIQRDPQALGRIGAALPEGKQLITGAARVRELPDGERLTRENAVFFNSILTIGAGGRFGDLYDKVHLVPFGEYLPGPLDALLRALGLRQFVSIPGGFTAGDRAGQRILNVPGLPPVAATICYEAIFPGAILPPDPAEGAPAVPGLILNLTNDAWFGDTPGPRQHFAQSRLRAVEEGLPLVRDANSGISAVVDAHGRVIASLPLGIEGVLDAGLPARLPGRTLYAAFGDLPFGAGLIGCLLIALAARAAAGRNGQGEAAELSRRPRVNCNAYATFAQSWP</sequence>
<name>A0A2N9AP66_METEX</name>
<keyword evidence="11" id="KW-0449">Lipoprotein</keyword>
<dbReference type="GO" id="GO:0005886">
    <property type="term" value="C:plasma membrane"/>
    <property type="evidence" value="ECO:0007669"/>
    <property type="project" value="UniProtKB-SubCell"/>
</dbReference>
<comment type="subcellular location">
    <subcellularLocation>
        <location evidence="1 9">Cell membrane</location>
        <topology evidence="1 9">Multi-pass membrane protein</topology>
    </subcellularLocation>
</comment>
<reference evidence="12" key="1">
    <citation type="submission" date="2017-10" db="EMBL/GenBank/DDBJ databases">
        <authorList>
            <person name="Regsiter A."/>
            <person name="William W."/>
        </authorList>
    </citation>
    <scope>NUCLEOTIDE SEQUENCE [LARGE SCALE GENOMIC DNA]</scope>
</reference>